<dbReference type="AlphaFoldDB" id="A0A1R0GLI7"/>
<evidence type="ECO:0000313" key="2">
    <source>
        <dbReference type="Proteomes" id="UP000187455"/>
    </source>
</evidence>
<comment type="caution">
    <text evidence="1">The sequence shown here is derived from an EMBL/GenBank/DDBJ whole genome shotgun (WGS) entry which is preliminary data.</text>
</comment>
<organism evidence="1 2">
    <name type="scientific">Smittium mucronatum</name>
    <dbReference type="NCBI Taxonomy" id="133383"/>
    <lineage>
        <taxon>Eukaryota</taxon>
        <taxon>Fungi</taxon>
        <taxon>Fungi incertae sedis</taxon>
        <taxon>Zoopagomycota</taxon>
        <taxon>Kickxellomycotina</taxon>
        <taxon>Harpellomycetes</taxon>
        <taxon>Harpellales</taxon>
        <taxon>Legeriomycetaceae</taxon>
        <taxon>Smittium</taxon>
    </lineage>
</organism>
<keyword evidence="2" id="KW-1185">Reference proteome</keyword>
<dbReference type="EMBL" id="LSSL01007700">
    <property type="protein sequence ID" value="OLY77751.1"/>
    <property type="molecule type" value="Genomic_DNA"/>
</dbReference>
<reference evidence="1 2" key="1">
    <citation type="journal article" date="2016" name="Mol. Biol. Evol.">
        <title>Genome-Wide Survey of Gut Fungi (Harpellales) Reveals the First Horizontally Transferred Ubiquitin Gene from a Mosquito Host.</title>
        <authorList>
            <person name="Wang Y."/>
            <person name="White M.M."/>
            <person name="Kvist S."/>
            <person name="Moncalvo J.M."/>
        </authorList>
    </citation>
    <scope>NUCLEOTIDE SEQUENCE [LARGE SCALE GENOMIC DNA]</scope>
    <source>
        <strain evidence="1 2">ALG-7-W6</strain>
    </source>
</reference>
<evidence type="ECO:0000313" key="1">
    <source>
        <dbReference type="EMBL" id="OLY77751.1"/>
    </source>
</evidence>
<name>A0A1R0GLI7_9FUNG</name>
<sequence length="143" mass="16529">MDETRTVISNRVLKLLISAPKEKRKGHPIIIPYEINYHPDKTLFPVETYRLYHANVTVNLCPEKHSKDNDLEDAKYTDTEDWSNRSTVEAKAGVPLDSILAQTFWHNYEILDTYYRLYRTTETNIAQTIIPLDSLNTNSSNGV</sequence>
<proteinExistence type="predicted"/>
<protein>
    <submittedName>
        <fullName evidence="1">Uncharacterized protein</fullName>
    </submittedName>
</protein>
<gene>
    <name evidence="1" type="ORF">AYI68_g8212</name>
</gene>
<dbReference type="Proteomes" id="UP000187455">
    <property type="component" value="Unassembled WGS sequence"/>
</dbReference>
<accession>A0A1R0GLI7</accession>